<evidence type="ECO:0000256" key="8">
    <source>
        <dbReference type="ARBA" id="ARBA00067056"/>
    </source>
</evidence>
<dbReference type="NCBIfam" id="TIGR00274">
    <property type="entry name" value="N-acetylmuramic acid 6-phosphate etherase"/>
    <property type="match status" value="1"/>
</dbReference>
<evidence type="ECO:0000256" key="7">
    <source>
        <dbReference type="ARBA" id="ARBA00061234"/>
    </source>
</evidence>
<organism evidence="14 15">
    <name type="scientific">Caloramator quimbayensis</name>
    <dbReference type="NCBI Taxonomy" id="1147123"/>
    <lineage>
        <taxon>Bacteria</taxon>
        <taxon>Bacillati</taxon>
        <taxon>Bacillota</taxon>
        <taxon>Clostridia</taxon>
        <taxon>Eubacteriales</taxon>
        <taxon>Clostridiaceae</taxon>
        <taxon>Caloramator</taxon>
    </lineage>
</organism>
<evidence type="ECO:0000256" key="1">
    <source>
        <dbReference type="ARBA" id="ARBA00011738"/>
    </source>
</evidence>
<comment type="pathway">
    <text evidence="12">Amino-sugar metabolism; N-acetylmuramate degradation.</text>
</comment>
<comment type="similarity">
    <text evidence="7 12">Belongs to the GCKR-like family. MurNAc-6-P etherase subfamily.</text>
</comment>
<evidence type="ECO:0000313" key="14">
    <source>
        <dbReference type="EMBL" id="SKA95202.1"/>
    </source>
</evidence>
<dbReference type="GO" id="GO:0046348">
    <property type="term" value="P:amino sugar catabolic process"/>
    <property type="evidence" value="ECO:0007669"/>
    <property type="project" value="InterPro"/>
</dbReference>
<keyword evidence="15" id="KW-1185">Reference proteome</keyword>
<feature type="active site" description="Proton donor" evidence="12">
    <location>
        <position position="86"/>
    </location>
</feature>
<dbReference type="InterPro" id="IPR001347">
    <property type="entry name" value="SIS_dom"/>
</dbReference>
<dbReference type="Gene3D" id="3.40.50.10490">
    <property type="entry name" value="Glucose-6-phosphate isomerase like protein, domain 1"/>
    <property type="match status" value="1"/>
</dbReference>
<comment type="pathway">
    <text evidence="5">Amino-sugar metabolism; 1,6-anhydro-N-acetylmuramate degradation.</text>
</comment>
<evidence type="ECO:0000256" key="5">
    <source>
        <dbReference type="ARBA" id="ARBA00060595"/>
    </source>
</evidence>
<dbReference type="PANTHER" id="PTHR10088">
    <property type="entry name" value="GLUCOKINASE REGULATORY PROTEIN"/>
    <property type="match status" value="1"/>
</dbReference>
<dbReference type="InterPro" id="IPR040190">
    <property type="entry name" value="MURQ/GCKR"/>
</dbReference>
<dbReference type="InterPro" id="IPR005486">
    <property type="entry name" value="Glucokinase_regulatory_CS"/>
</dbReference>
<comment type="pathway">
    <text evidence="6">Cell wall biogenesis.</text>
</comment>
<dbReference type="GO" id="GO:0097173">
    <property type="term" value="P:N-acetylmuramic acid catabolic process"/>
    <property type="evidence" value="ECO:0007669"/>
    <property type="project" value="UniProtKB-UniPathway"/>
</dbReference>
<evidence type="ECO:0000256" key="4">
    <source>
        <dbReference type="ARBA" id="ARBA00051747"/>
    </source>
</evidence>
<dbReference type="InterPro" id="IPR005488">
    <property type="entry name" value="Etherase_MurQ"/>
</dbReference>
<dbReference type="GO" id="GO:0097367">
    <property type="term" value="F:carbohydrate derivative binding"/>
    <property type="evidence" value="ECO:0007669"/>
    <property type="project" value="InterPro"/>
</dbReference>
<evidence type="ECO:0000256" key="2">
    <source>
        <dbReference type="ARBA" id="ARBA00023239"/>
    </source>
</evidence>
<dbReference type="InterPro" id="IPR046348">
    <property type="entry name" value="SIS_dom_sf"/>
</dbReference>
<dbReference type="FunFam" id="1.10.8.1080:FF:000001">
    <property type="entry name" value="N-acetylmuramic acid 6-phosphate etherase"/>
    <property type="match status" value="1"/>
</dbReference>
<name>A0A1T4Y075_9CLOT</name>
<dbReference type="SUPFAM" id="SSF53697">
    <property type="entry name" value="SIS domain"/>
    <property type="match status" value="1"/>
</dbReference>
<dbReference type="FunFam" id="3.40.50.10490:FF:000014">
    <property type="entry name" value="N-acetylmuramic acid 6-phosphate etherase"/>
    <property type="match status" value="1"/>
</dbReference>
<evidence type="ECO:0000256" key="3">
    <source>
        <dbReference type="ARBA" id="ARBA00023277"/>
    </source>
</evidence>
<evidence type="ECO:0000256" key="6">
    <source>
        <dbReference type="ARBA" id="ARBA00060672"/>
    </source>
</evidence>
<keyword evidence="3 12" id="KW-0119">Carbohydrate metabolism</keyword>
<dbReference type="GO" id="GO:0016803">
    <property type="term" value="F:ether hydrolase activity"/>
    <property type="evidence" value="ECO:0007669"/>
    <property type="project" value="TreeGrafter"/>
</dbReference>
<dbReference type="EMBL" id="FUYH01000017">
    <property type="protein sequence ID" value="SKA95202.1"/>
    <property type="molecule type" value="Genomic_DNA"/>
</dbReference>
<dbReference type="GO" id="GO:0009254">
    <property type="term" value="P:peptidoglycan turnover"/>
    <property type="evidence" value="ECO:0007669"/>
    <property type="project" value="TreeGrafter"/>
</dbReference>
<comment type="catalytic activity">
    <reaction evidence="4 12">
        <text>N-acetyl-D-muramate 6-phosphate + H2O = N-acetyl-D-glucosamine 6-phosphate + (R)-lactate</text>
        <dbReference type="Rhea" id="RHEA:26410"/>
        <dbReference type="ChEBI" id="CHEBI:15377"/>
        <dbReference type="ChEBI" id="CHEBI:16004"/>
        <dbReference type="ChEBI" id="CHEBI:57513"/>
        <dbReference type="ChEBI" id="CHEBI:58722"/>
        <dbReference type="EC" id="4.2.1.126"/>
    </reaction>
</comment>
<dbReference type="Pfam" id="PF22645">
    <property type="entry name" value="GKRP_SIS_N"/>
    <property type="match status" value="1"/>
</dbReference>
<evidence type="ECO:0000256" key="12">
    <source>
        <dbReference type="HAMAP-Rule" id="MF_00068"/>
    </source>
</evidence>
<dbReference type="PROSITE" id="PS01272">
    <property type="entry name" value="GCKR"/>
    <property type="match status" value="1"/>
</dbReference>
<sequence>MDINKLNVLTTEGRNINTIDIDKLDTLGIITLINEEDKKVAYAVENAKKDIAKAVDEIANRLSNGGRLIYIGAGTSGRLGIVDASECPPTFGVDFELVQGLIAGGHEAIFKAVEGAEDDEVLGKKDLVNINLTSKDVVCGIAASGRTPYVIGAMNYAKEIGAAVICVTMNPESEMSKIADYPISVVVGPEVIMGSTRMKAGTAQKMVLNMLTTATMIKLGKVYSNLMVDVKATNEKLVARAKRIVMIATGADENTASSILDETNYDVKLSIFMLLTGLEKEKAREMLKKNCGYIQKALEDVKNEK</sequence>
<comment type="miscellaneous">
    <text evidence="12">A lyase-type mechanism (elimination/hydration) is suggested for the cleavage of the lactyl ether bond of MurNAc 6-phosphate, with the formation of an alpha,beta-unsaturated aldehyde intermediate with (E)-stereochemistry, followed by the syn addition of water to give product.</text>
</comment>
<dbReference type="NCBIfam" id="NF003915">
    <property type="entry name" value="PRK05441.1"/>
    <property type="match status" value="1"/>
</dbReference>
<accession>A0A1T4Y075</accession>
<dbReference type="EC" id="4.2.1.126" evidence="8 12"/>
<proteinExistence type="inferred from homology"/>
<dbReference type="GO" id="GO:0016835">
    <property type="term" value="F:carbon-oxygen lyase activity"/>
    <property type="evidence" value="ECO:0007669"/>
    <property type="project" value="UniProtKB-UniRule"/>
</dbReference>
<reference evidence="15" key="1">
    <citation type="submission" date="2017-02" db="EMBL/GenBank/DDBJ databases">
        <authorList>
            <person name="Varghese N."/>
            <person name="Submissions S."/>
        </authorList>
    </citation>
    <scope>NUCLEOTIDE SEQUENCE [LARGE SCALE GENOMIC DNA]</scope>
    <source>
        <strain evidence="15">USBA 833</strain>
    </source>
</reference>
<protein>
    <recommendedName>
        <fullName evidence="9 12">N-acetylmuramic acid 6-phosphate etherase</fullName>
        <shortName evidence="12">MurNAc-6-P etherase</shortName>
        <ecNumber evidence="8 12">4.2.1.126</ecNumber>
    </recommendedName>
    <alternativeName>
        <fullName evidence="11 12">N-acetylmuramic acid 6-phosphate hydrolase</fullName>
    </alternativeName>
    <alternativeName>
        <fullName evidence="10 12">N-acetylmuramic acid 6-phosphate lyase</fullName>
    </alternativeName>
</protein>
<evidence type="ECO:0000259" key="13">
    <source>
        <dbReference type="PROSITE" id="PS51464"/>
    </source>
</evidence>
<evidence type="ECO:0000256" key="9">
    <source>
        <dbReference type="ARBA" id="ARBA00070061"/>
    </source>
</evidence>
<keyword evidence="2 12" id="KW-0456">Lyase</keyword>
<dbReference type="OrthoDB" id="9813395at2"/>
<dbReference type="Proteomes" id="UP000190105">
    <property type="component" value="Unassembled WGS sequence"/>
</dbReference>
<comment type="function">
    <text evidence="12">Specifically catalyzes the cleavage of the D-lactyl ether substituent of MurNAc 6-phosphate, producing GlcNAc 6-phosphate and D-lactate.</text>
</comment>
<gene>
    <name evidence="12" type="primary">murQ</name>
    <name evidence="14" type="ORF">SAMN05443428_11752</name>
</gene>
<evidence type="ECO:0000313" key="15">
    <source>
        <dbReference type="Proteomes" id="UP000190105"/>
    </source>
</evidence>
<dbReference type="Gene3D" id="1.10.8.1080">
    <property type="match status" value="1"/>
</dbReference>
<dbReference type="UniPathway" id="UPA00342"/>
<dbReference type="CDD" id="cd05007">
    <property type="entry name" value="SIS_Etherase"/>
    <property type="match status" value="1"/>
</dbReference>
<evidence type="ECO:0000256" key="11">
    <source>
        <dbReference type="ARBA" id="ARBA00084049"/>
    </source>
</evidence>
<dbReference type="PROSITE" id="PS51464">
    <property type="entry name" value="SIS"/>
    <property type="match status" value="1"/>
</dbReference>
<feature type="active site" evidence="12">
    <location>
        <position position="117"/>
    </location>
</feature>
<dbReference type="PANTHER" id="PTHR10088:SF4">
    <property type="entry name" value="GLUCOKINASE REGULATORY PROTEIN"/>
    <property type="match status" value="1"/>
</dbReference>
<dbReference type="STRING" id="1147123.SAMN05443428_11752"/>
<dbReference type="NCBIfam" id="NF009222">
    <property type="entry name" value="PRK12570.1"/>
    <property type="match status" value="1"/>
</dbReference>
<dbReference type="HAMAP" id="MF_00068">
    <property type="entry name" value="MurQ"/>
    <property type="match status" value="1"/>
</dbReference>
<dbReference type="RefSeq" id="WP_078697157.1">
    <property type="nucleotide sequence ID" value="NZ_FUYH01000017.1"/>
</dbReference>
<comment type="subunit">
    <text evidence="1 12">Homodimer.</text>
</comment>
<dbReference type="AlphaFoldDB" id="A0A1T4Y075"/>
<evidence type="ECO:0000256" key="10">
    <source>
        <dbReference type="ARBA" id="ARBA00077905"/>
    </source>
</evidence>
<feature type="domain" description="SIS" evidence="13">
    <location>
        <begin position="58"/>
        <end position="221"/>
    </location>
</feature>